<dbReference type="EnsemblPlants" id="OPUNC06G08980.1">
    <property type="protein sequence ID" value="OPUNC06G08980.1"/>
    <property type="gene ID" value="OPUNC06G08980"/>
</dbReference>
<feature type="compositionally biased region" description="Basic residues" evidence="1">
    <location>
        <begin position="1"/>
        <end position="22"/>
    </location>
</feature>
<name>A0A0E0L9Z3_ORYPU</name>
<evidence type="ECO:0000313" key="2">
    <source>
        <dbReference type="EnsemblPlants" id="OPUNC06G08980.1"/>
    </source>
</evidence>
<organism evidence="2">
    <name type="scientific">Oryza punctata</name>
    <name type="common">Red rice</name>
    <dbReference type="NCBI Taxonomy" id="4537"/>
    <lineage>
        <taxon>Eukaryota</taxon>
        <taxon>Viridiplantae</taxon>
        <taxon>Streptophyta</taxon>
        <taxon>Embryophyta</taxon>
        <taxon>Tracheophyta</taxon>
        <taxon>Spermatophyta</taxon>
        <taxon>Magnoliopsida</taxon>
        <taxon>Liliopsida</taxon>
        <taxon>Poales</taxon>
        <taxon>Poaceae</taxon>
        <taxon>BOP clade</taxon>
        <taxon>Oryzoideae</taxon>
        <taxon>Oryzeae</taxon>
        <taxon>Oryzinae</taxon>
        <taxon>Oryza</taxon>
    </lineage>
</organism>
<keyword evidence="3" id="KW-1185">Reference proteome</keyword>
<reference evidence="2" key="2">
    <citation type="submission" date="2018-05" db="EMBL/GenBank/DDBJ databases">
        <title>OpunRS2 (Oryza punctata Reference Sequence Version 2).</title>
        <authorList>
            <person name="Zhang J."/>
            <person name="Kudrna D."/>
            <person name="Lee S."/>
            <person name="Talag J."/>
            <person name="Welchert J."/>
            <person name="Wing R.A."/>
        </authorList>
    </citation>
    <scope>NUCLEOTIDE SEQUENCE [LARGE SCALE GENOMIC DNA]</scope>
</reference>
<evidence type="ECO:0000313" key="3">
    <source>
        <dbReference type="Proteomes" id="UP000026962"/>
    </source>
</evidence>
<evidence type="ECO:0000256" key="1">
    <source>
        <dbReference type="SAM" id="MobiDB-lite"/>
    </source>
</evidence>
<protein>
    <submittedName>
        <fullName evidence="2">Uncharacterized protein</fullName>
    </submittedName>
</protein>
<dbReference type="Proteomes" id="UP000026962">
    <property type="component" value="Chromosome 6"/>
</dbReference>
<sequence>MGWRRQRNPGPMRHRLQWRRRSRDAGGRMHNQGDTGQRHWRNFWGARGDGSDVRWRDLRARGERAAAV</sequence>
<accession>A0A0E0L9Z3</accession>
<dbReference type="Gramene" id="OPUNC06G08980.1">
    <property type="protein sequence ID" value="OPUNC06G08980.1"/>
    <property type="gene ID" value="OPUNC06G08980"/>
</dbReference>
<dbReference type="HOGENOM" id="CLU_2798401_0_0_1"/>
<reference evidence="2" key="1">
    <citation type="submission" date="2015-04" db="UniProtKB">
        <authorList>
            <consortium name="EnsemblPlants"/>
        </authorList>
    </citation>
    <scope>IDENTIFICATION</scope>
</reference>
<proteinExistence type="predicted"/>
<dbReference type="AlphaFoldDB" id="A0A0E0L9Z3"/>
<feature type="region of interest" description="Disordered" evidence="1">
    <location>
        <begin position="1"/>
        <end position="43"/>
    </location>
</feature>